<dbReference type="Proteomes" id="UP000054047">
    <property type="component" value="Unassembled WGS sequence"/>
</dbReference>
<evidence type="ECO:0000256" key="1">
    <source>
        <dbReference type="SAM" id="MobiDB-lite"/>
    </source>
</evidence>
<organism evidence="2 3">
    <name type="scientific">Ancylostoma duodenale</name>
    <dbReference type="NCBI Taxonomy" id="51022"/>
    <lineage>
        <taxon>Eukaryota</taxon>
        <taxon>Metazoa</taxon>
        <taxon>Ecdysozoa</taxon>
        <taxon>Nematoda</taxon>
        <taxon>Chromadorea</taxon>
        <taxon>Rhabditida</taxon>
        <taxon>Rhabditina</taxon>
        <taxon>Rhabditomorpha</taxon>
        <taxon>Strongyloidea</taxon>
        <taxon>Ancylostomatidae</taxon>
        <taxon>Ancylostomatinae</taxon>
        <taxon>Ancylostoma</taxon>
    </lineage>
</organism>
<gene>
    <name evidence="2" type="ORF">ANCDUO_04912</name>
</gene>
<evidence type="ECO:0000313" key="3">
    <source>
        <dbReference type="Proteomes" id="UP000054047"/>
    </source>
</evidence>
<name>A0A0C2D5C1_9BILA</name>
<accession>A0A0C2D5C1</accession>
<reference evidence="2 3" key="1">
    <citation type="submission" date="2013-12" db="EMBL/GenBank/DDBJ databases">
        <title>Draft genome of the parsitic nematode Ancylostoma duodenale.</title>
        <authorList>
            <person name="Mitreva M."/>
        </authorList>
    </citation>
    <scope>NUCLEOTIDE SEQUENCE [LARGE SCALE GENOMIC DNA]</scope>
    <source>
        <strain evidence="2 3">Zhejiang</strain>
    </source>
</reference>
<dbReference type="AlphaFoldDB" id="A0A0C2D5C1"/>
<proteinExistence type="predicted"/>
<feature type="compositionally biased region" description="Basic residues" evidence="1">
    <location>
        <begin position="94"/>
        <end position="106"/>
    </location>
</feature>
<feature type="region of interest" description="Disordered" evidence="1">
    <location>
        <begin position="61"/>
        <end position="106"/>
    </location>
</feature>
<keyword evidence="3" id="KW-1185">Reference proteome</keyword>
<dbReference type="EMBL" id="KN727878">
    <property type="protein sequence ID" value="KIH64773.1"/>
    <property type="molecule type" value="Genomic_DNA"/>
</dbReference>
<evidence type="ECO:0000313" key="2">
    <source>
        <dbReference type="EMBL" id="KIH64773.1"/>
    </source>
</evidence>
<sequence length="106" mass="12119">MAGITHLNHICKQDMWHRFGVVGIADKLRKVQLRWFSHVFLAGGDKVCRNSFDLGVSDKRAQKATKAGYDRRRPQVSRNSSRSGALQGKMSAKDHRRGRRYQTGKH</sequence>
<protein>
    <submittedName>
        <fullName evidence="2">Uncharacterized protein</fullName>
    </submittedName>
</protein>